<proteinExistence type="predicted"/>
<dbReference type="InterPro" id="IPR026960">
    <property type="entry name" value="RVT-Znf"/>
</dbReference>
<feature type="domain" description="Reverse transcriptase zinc-binding" evidence="1">
    <location>
        <begin position="11"/>
        <end position="49"/>
    </location>
</feature>
<evidence type="ECO:0000259" key="1">
    <source>
        <dbReference type="Pfam" id="PF13966"/>
    </source>
</evidence>
<reference evidence="2" key="1">
    <citation type="submission" date="2018-11" db="EMBL/GenBank/DDBJ databases">
        <authorList>
            <consortium name="Genoscope - CEA"/>
            <person name="William W."/>
        </authorList>
    </citation>
    <scope>NUCLEOTIDE SEQUENCE</scope>
</reference>
<dbReference type="AlphaFoldDB" id="A0A3P6CMP4"/>
<protein>
    <recommendedName>
        <fullName evidence="1">Reverse transcriptase zinc-binding domain-containing protein</fullName>
    </recommendedName>
</protein>
<evidence type="ECO:0000313" key="2">
    <source>
        <dbReference type="EMBL" id="VDD16906.1"/>
    </source>
</evidence>
<accession>A0A3P6CMP4</accession>
<gene>
    <name evidence="2" type="ORF">BRAA10T42619Z</name>
</gene>
<sequence>MWVANGTDYQRGRLASWGLQIPTQCCLCSISSETRDHLFLTCQFSMAVWRLSVTRLGEPNRLFCSWAELLSWIRGTSTAAPSILRKLVAQAAVYHLWKQRNNVLHNQIVLSPDAIFRLIDKELKNTINARKKRKQFLNLMSKWMS</sequence>
<name>A0A3P6CMP4_BRACM</name>
<dbReference type="EMBL" id="LR031577">
    <property type="protein sequence ID" value="VDD16906.1"/>
    <property type="molecule type" value="Genomic_DNA"/>
</dbReference>
<dbReference type="Pfam" id="PF13966">
    <property type="entry name" value="zf-RVT"/>
    <property type="match status" value="1"/>
</dbReference>
<organism evidence="2">
    <name type="scientific">Brassica campestris</name>
    <name type="common">Field mustard</name>
    <dbReference type="NCBI Taxonomy" id="3711"/>
    <lineage>
        <taxon>Eukaryota</taxon>
        <taxon>Viridiplantae</taxon>
        <taxon>Streptophyta</taxon>
        <taxon>Embryophyta</taxon>
        <taxon>Tracheophyta</taxon>
        <taxon>Spermatophyta</taxon>
        <taxon>Magnoliopsida</taxon>
        <taxon>eudicotyledons</taxon>
        <taxon>Gunneridae</taxon>
        <taxon>Pentapetalae</taxon>
        <taxon>rosids</taxon>
        <taxon>malvids</taxon>
        <taxon>Brassicales</taxon>
        <taxon>Brassicaceae</taxon>
        <taxon>Brassiceae</taxon>
        <taxon>Brassica</taxon>
    </lineage>
</organism>